<evidence type="ECO:0000313" key="5">
    <source>
        <dbReference type="EMBL" id="BAS01790.1"/>
    </source>
</evidence>
<evidence type="ECO:0000256" key="1">
    <source>
        <dbReference type="ARBA" id="ARBA00008596"/>
    </source>
</evidence>
<dbReference type="InterPro" id="IPR000892">
    <property type="entry name" value="Ribosomal_eS26"/>
</dbReference>
<dbReference type="PANTHER" id="PTHR12538">
    <property type="entry name" value="40S RIBOSOMAL PROTEIN S26"/>
    <property type="match status" value="1"/>
</dbReference>
<dbReference type="GO" id="GO:0003729">
    <property type="term" value="F:mRNA binding"/>
    <property type="evidence" value="ECO:0007669"/>
    <property type="project" value="TreeGrafter"/>
</dbReference>
<name>A0A0H5BKJ8_9EUKA</name>
<accession>A0A0H5BKJ8</accession>
<organism evidence="5">
    <name type="scientific">Amorphochlora amoebiformis</name>
    <dbReference type="NCBI Taxonomy" id="1561963"/>
    <lineage>
        <taxon>Eukaryota</taxon>
        <taxon>Sar</taxon>
        <taxon>Rhizaria</taxon>
        <taxon>Cercozoa</taxon>
        <taxon>Chlorarachniophyceae</taxon>
        <taxon>Amorphochlora</taxon>
    </lineage>
</organism>
<geneLocation type="nucleomorph" evidence="5"/>
<dbReference type="Pfam" id="PF01283">
    <property type="entry name" value="Ribosomal_S26e"/>
    <property type="match status" value="1"/>
</dbReference>
<dbReference type="Gene3D" id="3.30.1740.20">
    <property type="entry name" value="Ribosomal protein S26e"/>
    <property type="match status" value="1"/>
</dbReference>
<keyword evidence="2 4" id="KW-0689">Ribosomal protein</keyword>
<evidence type="ECO:0000256" key="4">
    <source>
        <dbReference type="RuleBase" id="RU363128"/>
    </source>
</evidence>
<dbReference type="PANTHER" id="PTHR12538:SF0">
    <property type="entry name" value="40S RIBOSOMAL PROTEIN S26"/>
    <property type="match status" value="1"/>
</dbReference>
<comment type="similarity">
    <text evidence="1 4">Belongs to the eukaryotic ribosomal protein eS26 family.</text>
</comment>
<proteinExistence type="inferred from homology"/>
<dbReference type="AlphaFoldDB" id="A0A0H5BKJ8"/>
<dbReference type="GO" id="GO:0003735">
    <property type="term" value="F:structural constituent of ribosome"/>
    <property type="evidence" value="ECO:0007669"/>
    <property type="project" value="InterPro"/>
</dbReference>
<dbReference type="EMBL" id="AB996602">
    <property type="protein sequence ID" value="BAS01790.1"/>
    <property type="molecule type" value="Genomic_DNA"/>
</dbReference>
<protein>
    <recommendedName>
        <fullName evidence="4">40S ribosomal protein S26</fullName>
    </recommendedName>
</protein>
<keyword evidence="5" id="KW-0542">Nucleomorph</keyword>
<evidence type="ECO:0000256" key="3">
    <source>
        <dbReference type="ARBA" id="ARBA00023274"/>
    </source>
</evidence>
<evidence type="ECO:0000256" key="2">
    <source>
        <dbReference type="ARBA" id="ARBA00022980"/>
    </source>
</evidence>
<keyword evidence="3 4" id="KW-0687">Ribonucleoprotein</keyword>
<dbReference type="GO" id="GO:0022627">
    <property type="term" value="C:cytosolic small ribosomal subunit"/>
    <property type="evidence" value="ECO:0007669"/>
    <property type="project" value="TreeGrafter"/>
</dbReference>
<gene>
    <name evidence="5" type="primary">rps26</name>
</gene>
<dbReference type="GO" id="GO:0006412">
    <property type="term" value="P:translation"/>
    <property type="evidence" value="ECO:0007669"/>
    <property type="project" value="InterPro"/>
</dbReference>
<sequence>MVKKRRNCGRSKHNQGYVRRVHCMGLNTLVPRDKAIKKLNIKNFTDSFSIDELNGAILLPSTYHFIEYEIPKLASYVFYSISYAFGKKIIRSREKSRRKLRLSH</sequence>
<dbReference type="InterPro" id="IPR038551">
    <property type="entry name" value="Ribosomal_eS26_sf"/>
</dbReference>
<reference evidence="5" key="1">
    <citation type="journal article" date="2015" name="Genome Biol. Evol.">
        <title>Nucleomorph Genome Sequences of Two Chlorarachniophytes, Amorphochlora amoebiformis and Lotharella vacuolata.</title>
        <authorList>
            <person name="Suzuki S."/>
            <person name="Shirato S."/>
            <person name="Hirakawa Y."/>
            <person name="Ishida K."/>
        </authorList>
    </citation>
    <scope>NUCLEOTIDE SEQUENCE</scope>
    <source>
        <strain evidence="5">CCMP2058</strain>
    </source>
</reference>